<reference evidence="1 2" key="1">
    <citation type="submission" date="2013-08" db="EMBL/GenBank/DDBJ databases">
        <authorList>
            <person name="Huang J."/>
            <person name="Wang G."/>
        </authorList>
    </citation>
    <scope>NUCLEOTIDE SEQUENCE [LARGE SCALE GENOMIC DNA]</scope>
    <source>
        <strain evidence="1 2">JSM 072002</strain>
    </source>
</reference>
<gene>
    <name evidence="1" type="ORF">N784_06410</name>
</gene>
<dbReference type="Proteomes" id="UP000030401">
    <property type="component" value="Unassembled WGS sequence"/>
</dbReference>
<dbReference type="AlphaFoldDB" id="A0A0A5HQZ5"/>
<dbReference type="SUPFAM" id="SSF56112">
    <property type="entry name" value="Protein kinase-like (PK-like)"/>
    <property type="match status" value="1"/>
</dbReference>
<keyword evidence="1" id="KW-0723">Serine/threonine-protein kinase</keyword>
<sequence length="229" mass="26622">MVNDWRRVIECLNQVVVESNPNNEPVTIYGAVEGLRCIGVGTDAAVFQSPYALDYAFKVYATDRQEKASIEASIYAQLGASRYFPKCYADYETFLVLSYEHGMTLFDCILQGVSIPKQVMEDVEHARAHVREQGLNPRDIHLKNILLQDGRAKIIDVSEYGLSGNDYRWEHIKKAYDEHYHLIAGRPVPFWIMETVRKWYNNRNKRFSSFEDFIESVLKFTSYKKDKEE</sequence>
<name>A0A0A5HQZ5_9BACI</name>
<dbReference type="STRING" id="1385512.N784_06410"/>
<dbReference type="OrthoDB" id="529320at2"/>
<evidence type="ECO:0000313" key="2">
    <source>
        <dbReference type="Proteomes" id="UP000030401"/>
    </source>
</evidence>
<proteinExistence type="predicted"/>
<keyword evidence="1" id="KW-0808">Transferase</keyword>
<keyword evidence="1" id="KW-0418">Kinase</keyword>
<evidence type="ECO:0000313" key="1">
    <source>
        <dbReference type="EMBL" id="KGX85997.1"/>
    </source>
</evidence>
<dbReference type="eggNOG" id="COG0515">
    <property type="taxonomic scope" value="Bacteria"/>
</dbReference>
<accession>A0A0A5HQZ5</accession>
<dbReference type="Gene3D" id="3.30.200.20">
    <property type="entry name" value="Phosphorylase Kinase, domain 1"/>
    <property type="match status" value="1"/>
</dbReference>
<dbReference type="RefSeq" id="WP_036834971.1">
    <property type="nucleotide sequence ID" value="NZ_AVPG01000017.1"/>
</dbReference>
<dbReference type="InterPro" id="IPR011009">
    <property type="entry name" value="Kinase-like_dom_sf"/>
</dbReference>
<organism evidence="1 2">
    <name type="scientific">Pontibacillus litoralis JSM 072002</name>
    <dbReference type="NCBI Taxonomy" id="1385512"/>
    <lineage>
        <taxon>Bacteria</taxon>
        <taxon>Bacillati</taxon>
        <taxon>Bacillota</taxon>
        <taxon>Bacilli</taxon>
        <taxon>Bacillales</taxon>
        <taxon>Bacillaceae</taxon>
        <taxon>Pontibacillus</taxon>
    </lineage>
</organism>
<dbReference type="GO" id="GO:0004674">
    <property type="term" value="F:protein serine/threonine kinase activity"/>
    <property type="evidence" value="ECO:0007669"/>
    <property type="project" value="UniProtKB-KW"/>
</dbReference>
<keyword evidence="2" id="KW-1185">Reference proteome</keyword>
<dbReference type="Gene3D" id="1.10.510.10">
    <property type="entry name" value="Transferase(Phosphotransferase) domain 1"/>
    <property type="match status" value="1"/>
</dbReference>
<dbReference type="EMBL" id="AVPG01000017">
    <property type="protein sequence ID" value="KGX85997.1"/>
    <property type="molecule type" value="Genomic_DNA"/>
</dbReference>
<comment type="caution">
    <text evidence="1">The sequence shown here is derived from an EMBL/GenBank/DDBJ whole genome shotgun (WGS) entry which is preliminary data.</text>
</comment>
<protein>
    <submittedName>
        <fullName evidence="1">Serine/threonine protein kinase</fullName>
    </submittedName>
</protein>